<dbReference type="OrthoDB" id="9816387at2"/>
<dbReference type="KEGG" id="abaw:D5400_01190"/>
<dbReference type="EMBL" id="CP032509">
    <property type="protein sequence ID" value="AZN70069.1"/>
    <property type="molecule type" value="Genomic_DNA"/>
</dbReference>
<reference evidence="4 5" key="1">
    <citation type="submission" date="2018-09" db="EMBL/GenBank/DDBJ databases">
        <title>Marinorhizobium profundi gen. nov., sp. nov., isolated from a deep-sea sediment sample from the New Britain Trench and proposal of Marinorhizobiaceae fam. nov. in the order Rhizobiales of the class Alphaproteobacteria.</title>
        <authorList>
            <person name="Cao J."/>
        </authorList>
    </citation>
    <scope>NUCLEOTIDE SEQUENCE [LARGE SCALE GENOMIC DNA]</scope>
    <source>
        <strain evidence="4 5">WS11</strain>
    </source>
</reference>
<dbReference type="InterPro" id="IPR051474">
    <property type="entry name" value="Anti-sigma-K/W_factor"/>
</dbReference>
<keyword evidence="2" id="KW-0812">Transmembrane</keyword>
<feature type="region of interest" description="Disordered" evidence="1">
    <location>
        <begin position="224"/>
        <end position="247"/>
    </location>
</feature>
<dbReference type="GO" id="GO:0006417">
    <property type="term" value="P:regulation of translation"/>
    <property type="evidence" value="ECO:0007669"/>
    <property type="project" value="TreeGrafter"/>
</dbReference>
<accession>A0A3S9AZD6</accession>
<dbReference type="GO" id="GO:0005886">
    <property type="term" value="C:plasma membrane"/>
    <property type="evidence" value="ECO:0007669"/>
    <property type="project" value="InterPro"/>
</dbReference>
<keyword evidence="5" id="KW-1185">Reference proteome</keyword>
<dbReference type="PANTHER" id="PTHR37461">
    <property type="entry name" value="ANTI-SIGMA-K FACTOR RSKA"/>
    <property type="match status" value="1"/>
</dbReference>
<organism evidence="4 5">
    <name type="scientific">Georhizobium profundi</name>
    <dbReference type="NCBI Taxonomy" id="2341112"/>
    <lineage>
        <taxon>Bacteria</taxon>
        <taxon>Pseudomonadati</taxon>
        <taxon>Pseudomonadota</taxon>
        <taxon>Alphaproteobacteria</taxon>
        <taxon>Hyphomicrobiales</taxon>
        <taxon>Rhizobiaceae</taxon>
        <taxon>Georhizobium</taxon>
    </lineage>
</organism>
<evidence type="ECO:0000256" key="1">
    <source>
        <dbReference type="SAM" id="MobiDB-lite"/>
    </source>
</evidence>
<gene>
    <name evidence="4" type="ORF">D5400_01190</name>
</gene>
<protein>
    <submittedName>
        <fullName evidence="4">Anti-sigma factor</fullName>
    </submittedName>
</protein>
<feature type="domain" description="Anti-sigma K factor RskA C-terminal" evidence="3">
    <location>
        <begin position="109"/>
        <end position="238"/>
    </location>
</feature>
<evidence type="ECO:0000256" key="2">
    <source>
        <dbReference type="SAM" id="Phobius"/>
    </source>
</evidence>
<name>A0A3S9AZD6_9HYPH</name>
<feature type="compositionally biased region" description="Low complexity" evidence="1">
    <location>
        <begin position="225"/>
        <end position="237"/>
    </location>
</feature>
<dbReference type="AlphaFoldDB" id="A0A3S9AZD6"/>
<evidence type="ECO:0000313" key="4">
    <source>
        <dbReference type="EMBL" id="AZN70069.1"/>
    </source>
</evidence>
<evidence type="ECO:0000259" key="3">
    <source>
        <dbReference type="Pfam" id="PF10099"/>
    </source>
</evidence>
<dbReference type="Pfam" id="PF10099">
    <property type="entry name" value="RskA_C"/>
    <property type="match status" value="1"/>
</dbReference>
<sequence length="247" mass="25920">MPGTMNAAGDDDTDRLDGDDETLAGEYALGVQDLALRRELQARIARDPEFAERVARWQADFSAIDDALPASAPPRELFARIEGRIFGVPTARPRRFASLWQSVGLWQGLAAASLVAVLALGALLWQGSWSAQAPNALIAELSAVGDAPVDLVAHYDGGSGRMQLMAASLSADDARVMELWLIETADAAPVSLGVVGRDGEGVMVIEAPMRARLSEGAVLAVSLEPQGGSPTGQPTGPVIASGEVRRP</sequence>
<dbReference type="InterPro" id="IPR018764">
    <property type="entry name" value="RskA_C"/>
</dbReference>
<keyword evidence="2" id="KW-0472">Membrane</keyword>
<proteinExistence type="predicted"/>
<keyword evidence="2" id="KW-1133">Transmembrane helix</keyword>
<dbReference type="GO" id="GO:0016989">
    <property type="term" value="F:sigma factor antagonist activity"/>
    <property type="evidence" value="ECO:0007669"/>
    <property type="project" value="TreeGrafter"/>
</dbReference>
<dbReference type="Proteomes" id="UP000268192">
    <property type="component" value="Chromosome"/>
</dbReference>
<evidence type="ECO:0000313" key="5">
    <source>
        <dbReference type="Proteomes" id="UP000268192"/>
    </source>
</evidence>
<feature type="transmembrane region" description="Helical" evidence="2">
    <location>
        <begin position="103"/>
        <end position="125"/>
    </location>
</feature>
<dbReference type="PANTHER" id="PTHR37461:SF1">
    <property type="entry name" value="ANTI-SIGMA-K FACTOR RSKA"/>
    <property type="match status" value="1"/>
</dbReference>